<feature type="domain" description="DUF1648" evidence="2">
    <location>
        <begin position="22"/>
        <end position="66"/>
    </location>
</feature>
<feature type="transmembrane region" description="Helical" evidence="1">
    <location>
        <begin position="154"/>
        <end position="173"/>
    </location>
</feature>
<feature type="transmembrane region" description="Helical" evidence="1">
    <location>
        <begin position="66"/>
        <end position="84"/>
    </location>
</feature>
<reference evidence="4" key="1">
    <citation type="submission" date="2023-07" db="EMBL/GenBank/DDBJ databases">
        <title>30 novel species of actinomycetes from the DSMZ collection.</title>
        <authorList>
            <person name="Nouioui I."/>
        </authorList>
    </citation>
    <scope>NUCLEOTIDE SEQUENCE [LARGE SCALE GENOMIC DNA]</scope>
    <source>
        <strain evidence="4">DSM 41886</strain>
    </source>
</reference>
<keyword evidence="1" id="KW-0472">Membrane</keyword>
<dbReference type="Proteomes" id="UP001183615">
    <property type="component" value="Unassembled WGS sequence"/>
</dbReference>
<gene>
    <name evidence="3" type="ORF">RM779_17240</name>
</gene>
<protein>
    <submittedName>
        <fullName evidence="3">DUF1648 domain-containing protein</fullName>
    </submittedName>
</protein>
<evidence type="ECO:0000259" key="2">
    <source>
        <dbReference type="Pfam" id="PF07853"/>
    </source>
</evidence>
<feature type="transmembrane region" description="Helical" evidence="1">
    <location>
        <begin position="123"/>
        <end position="142"/>
    </location>
</feature>
<evidence type="ECO:0000313" key="4">
    <source>
        <dbReference type="Proteomes" id="UP001183615"/>
    </source>
</evidence>
<dbReference type="InterPro" id="IPR012867">
    <property type="entry name" value="DUF1648"/>
</dbReference>
<name>A0ABU2S5T9_9ACTN</name>
<dbReference type="RefSeq" id="WP_311618601.1">
    <property type="nucleotide sequence ID" value="NZ_JAVREV010000009.1"/>
</dbReference>
<keyword evidence="4" id="KW-1185">Reference proteome</keyword>
<evidence type="ECO:0000256" key="1">
    <source>
        <dbReference type="SAM" id="Phobius"/>
    </source>
</evidence>
<accession>A0ABU2S5T9</accession>
<evidence type="ECO:0000313" key="3">
    <source>
        <dbReference type="EMBL" id="MDT0444327.1"/>
    </source>
</evidence>
<proteinExistence type="predicted"/>
<dbReference type="EMBL" id="JAVREV010000009">
    <property type="protein sequence ID" value="MDT0444327.1"/>
    <property type="molecule type" value="Genomic_DNA"/>
</dbReference>
<organism evidence="3 4">
    <name type="scientific">Streptomyces johnsoniae</name>
    <dbReference type="NCBI Taxonomy" id="3075532"/>
    <lineage>
        <taxon>Bacteria</taxon>
        <taxon>Bacillati</taxon>
        <taxon>Actinomycetota</taxon>
        <taxon>Actinomycetes</taxon>
        <taxon>Kitasatosporales</taxon>
        <taxon>Streptomycetaceae</taxon>
        <taxon>Streptomyces</taxon>
    </lineage>
</organism>
<keyword evidence="1" id="KW-0812">Transmembrane</keyword>
<comment type="caution">
    <text evidence="3">The sequence shown here is derived from an EMBL/GenBank/DDBJ whole genome shotgun (WGS) entry which is preliminary data.</text>
</comment>
<sequence length="183" mass="19522">MAAPPGSRRRRPPWAWLVPSLLLLAAMTAWGAVRYPDLPDRLPRHIGPGGVDAWTDKTVLSAFVPVYLYAGVTLLLAACAAWAARSTPLDEMPEPADPWARAAAVSHNRPATAASARRTAKSLLLFNAGLGVALLPLCGLQWRTTQTADVPAWPLPVTVLLLLLSAAPLGVAWRRDAAEKKAA</sequence>
<dbReference type="Pfam" id="PF07853">
    <property type="entry name" value="DUF1648"/>
    <property type="match status" value="1"/>
</dbReference>
<keyword evidence="1" id="KW-1133">Transmembrane helix</keyword>